<keyword evidence="3 4" id="KW-0460">Magnesium</keyword>
<name>A0AAU8DM67_9ACTN</name>
<dbReference type="CDD" id="cd01637">
    <property type="entry name" value="IMPase_like"/>
    <property type="match status" value="1"/>
</dbReference>
<evidence type="ECO:0000256" key="3">
    <source>
        <dbReference type="ARBA" id="ARBA00022842"/>
    </source>
</evidence>
<proteinExistence type="predicted"/>
<comment type="cofactor">
    <cofactor evidence="4">
        <name>Mg(2+)</name>
        <dbReference type="ChEBI" id="CHEBI:18420"/>
    </cofactor>
</comment>
<gene>
    <name evidence="5" type="ORF">ABLG96_16795</name>
</gene>
<dbReference type="Gene3D" id="3.30.540.10">
    <property type="entry name" value="Fructose-1,6-Bisphosphatase, subunit A, domain 1"/>
    <property type="match status" value="1"/>
</dbReference>
<dbReference type="EMBL" id="CP159218">
    <property type="protein sequence ID" value="XCG62861.1"/>
    <property type="molecule type" value="Genomic_DNA"/>
</dbReference>
<dbReference type="AlphaFoldDB" id="A0AAU8DM67"/>
<feature type="binding site" evidence="4">
    <location>
        <position position="79"/>
    </location>
    <ligand>
        <name>Mg(2+)</name>
        <dbReference type="ChEBI" id="CHEBI:18420"/>
        <label>1</label>
        <note>catalytic</note>
    </ligand>
</feature>
<feature type="binding site" evidence="4">
    <location>
        <position position="98"/>
    </location>
    <ligand>
        <name>Mg(2+)</name>
        <dbReference type="ChEBI" id="CHEBI:18420"/>
        <label>1</label>
        <note>catalytic</note>
    </ligand>
</feature>
<dbReference type="GO" id="GO:0007165">
    <property type="term" value="P:signal transduction"/>
    <property type="evidence" value="ECO:0007669"/>
    <property type="project" value="TreeGrafter"/>
</dbReference>
<feature type="binding site" evidence="4">
    <location>
        <position position="95"/>
    </location>
    <ligand>
        <name>Mg(2+)</name>
        <dbReference type="ChEBI" id="CHEBI:18420"/>
        <label>1</label>
        <note>catalytic</note>
    </ligand>
</feature>
<accession>A0AAU8DM67</accession>
<dbReference type="GO" id="GO:0046872">
    <property type="term" value="F:metal ion binding"/>
    <property type="evidence" value="ECO:0007669"/>
    <property type="project" value="UniProtKB-KW"/>
</dbReference>
<sequence>MQNQATAPDLTDQDPTDPELATRLVLDASTLAAQMRRGGLTTKAKTSVSDVVTAADLAAEKLVTEALTALRPDDGIVGEEGTAVAGSTGRTWVIDPVDGTYNFASGLDYWCSALALRGPDATSPTGEDAVILGAVAHEPSGESWLGGPDHPTTLRGAPVQRLADRPLDQISLSTYLHPTLLHDPHAREPFLAMASRAATVRMLGSGSMDLAGVASGRLGVWAQHSTPSWDWLPGAALVRGAGGVARTHLHRGLRWHVAGNGLVVEQVIDLLTRA</sequence>
<evidence type="ECO:0000256" key="4">
    <source>
        <dbReference type="PIRSR" id="PIRSR600760-2"/>
    </source>
</evidence>
<dbReference type="PRINTS" id="PR00377">
    <property type="entry name" value="IMPHPHTASES"/>
</dbReference>
<dbReference type="PROSITE" id="PS00629">
    <property type="entry name" value="IMP_1"/>
    <property type="match status" value="1"/>
</dbReference>
<dbReference type="Gene3D" id="3.40.190.80">
    <property type="match status" value="1"/>
</dbReference>
<organism evidence="5">
    <name type="scientific">Nakamurella sp. A5-74</name>
    <dbReference type="NCBI Taxonomy" id="3158264"/>
    <lineage>
        <taxon>Bacteria</taxon>
        <taxon>Bacillati</taxon>
        <taxon>Actinomycetota</taxon>
        <taxon>Actinomycetes</taxon>
        <taxon>Nakamurellales</taxon>
        <taxon>Nakamurellaceae</taxon>
        <taxon>Nakamurella</taxon>
    </lineage>
</organism>
<dbReference type="RefSeq" id="WP_353648476.1">
    <property type="nucleotide sequence ID" value="NZ_CP159218.1"/>
</dbReference>
<dbReference type="PANTHER" id="PTHR20854:SF4">
    <property type="entry name" value="INOSITOL-1-MONOPHOSPHATASE-RELATED"/>
    <property type="match status" value="1"/>
</dbReference>
<feature type="binding site" evidence="4">
    <location>
        <position position="230"/>
    </location>
    <ligand>
        <name>Mg(2+)</name>
        <dbReference type="ChEBI" id="CHEBI:18420"/>
        <label>1</label>
        <note>catalytic</note>
    </ligand>
</feature>
<dbReference type="SUPFAM" id="SSF56655">
    <property type="entry name" value="Carbohydrate phosphatase"/>
    <property type="match status" value="1"/>
</dbReference>
<dbReference type="GO" id="GO:0008934">
    <property type="term" value="F:inositol monophosphate 1-phosphatase activity"/>
    <property type="evidence" value="ECO:0007669"/>
    <property type="project" value="TreeGrafter"/>
</dbReference>
<reference evidence="5" key="1">
    <citation type="submission" date="2024-05" db="EMBL/GenBank/DDBJ databases">
        <authorList>
            <person name="Cai S.Y."/>
            <person name="Jin L.M."/>
            <person name="Li H.R."/>
        </authorList>
    </citation>
    <scope>NUCLEOTIDE SEQUENCE</scope>
    <source>
        <strain evidence="5">A5-74</strain>
    </source>
</reference>
<dbReference type="InterPro" id="IPR020583">
    <property type="entry name" value="Inositol_monoP_metal-BS"/>
</dbReference>
<protein>
    <submittedName>
        <fullName evidence="5">Inositol monophosphatase family protein</fullName>
    </submittedName>
</protein>
<dbReference type="GO" id="GO:0006020">
    <property type="term" value="P:inositol metabolic process"/>
    <property type="evidence" value="ECO:0007669"/>
    <property type="project" value="TreeGrafter"/>
</dbReference>
<dbReference type="PANTHER" id="PTHR20854">
    <property type="entry name" value="INOSITOL MONOPHOSPHATASE"/>
    <property type="match status" value="1"/>
</dbReference>
<keyword evidence="2" id="KW-0378">Hydrolase</keyword>
<evidence type="ECO:0000313" key="5">
    <source>
        <dbReference type="EMBL" id="XCG62861.1"/>
    </source>
</evidence>
<dbReference type="InterPro" id="IPR000760">
    <property type="entry name" value="Inositol_monophosphatase-like"/>
</dbReference>
<evidence type="ECO:0000256" key="2">
    <source>
        <dbReference type="ARBA" id="ARBA00022801"/>
    </source>
</evidence>
<evidence type="ECO:0000256" key="1">
    <source>
        <dbReference type="ARBA" id="ARBA00022723"/>
    </source>
</evidence>
<dbReference type="Pfam" id="PF00459">
    <property type="entry name" value="Inositol_P"/>
    <property type="match status" value="1"/>
</dbReference>
<keyword evidence="1 4" id="KW-0479">Metal-binding</keyword>